<keyword evidence="5" id="KW-1185">Reference proteome</keyword>
<dbReference type="Gene3D" id="3.40.1490.10">
    <property type="entry name" value="Bit1"/>
    <property type="match status" value="1"/>
</dbReference>
<keyword evidence="2 4" id="KW-0378">Hydrolase</keyword>
<dbReference type="InterPro" id="IPR002833">
    <property type="entry name" value="PTH2"/>
</dbReference>
<dbReference type="EC" id="3.1.1.29" evidence="1"/>
<evidence type="ECO:0000256" key="2">
    <source>
        <dbReference type="ARBA" id="ARBA00022801"/>
    </source>
</evidence>
<gene>
    <name evidence="4" type="ORF">NCTC11862_00494</name>
</gene>
<evidence type="ECO:0000256" key="3">
    <source>
        <dbReference type="ARBA" id="ARBA00048707"/>
    </source>
</evidence>
<evidence type="ECO:0000313" key="5">
    <source>
        <dbReference type="Proteomes" id="UP000254467"/>
    </source>
</evidence>
<dbReference type="InterPro" id="IPR023476">
    <property type="entry name" value="Pep_tRNA_hydro_II_dom_sf"/>
</dbReference>
<dbReference type="RefSeq" id="WP_018582231.1">
    <property type="nucleotide sequence ID" value="NZ_LDYD01000007.1"/>
</dbReference>
<dbReference type="Pfam" id="PF01981">
    <property type="entry name" value="PTH2"/>
    <property type="match status" value="1"/>
</dbReference>
<accession>A0A376CM22</accession>
<dbReference type="OrthoDB" id="5184773at2"/>
<comment type="catalytic activity">
    <reaction evidence="3">
        <text>an N-acyl-L-alpha-aminoacyl-tRNA + H2O = an N-acyl-L-amino acid + a tRNA + H(+)</text>
        <dbReference type="Rhea" id="RHEA:54448"/>
        <dbReference type="Rhea" id="RHEA-COMP:10123"/>
        <dbReference type="Rhea" id="RHEA-COMP:13883"/>
        <dbReference type="ChEBI" id="CHEBI:15377"/>
        <dbReference type="ChEBI" id="CHEBI:15378"/>
        <dbReference type="ChEBI" id="CHEBI:59874"/>
        <dbReference type="ChEBI" id="CHEBI:78442"/>
        <dbReference type="ChEBI" id="CHEBI:138191"/>
        <dbReference type="EC" id="3.1.1.29"/>
    </reaction>
</comment>
<dbReference type="AlphaFoldDB" id="A0A376CM22"/>
<protein>
    <recommendedName>
        <fullName evidence="1">peptidyl-tRNA hydrolase</fullName>
        <ecNumber evidence="1">3.1.1.29</ecNumber>
    </recommendedName>
</protein>
<sequence>MAQESDSLIASAHQLLASSVSADRHERHEDPADPSTVQAMQIALHIPKQTPPDRNAMLVAAARAVVAVCMAPEAGQEGPWREGLMGWYSHLIRKVARRGRNKAWEDVQTLPGVTVDAEGAQARAFVPSSVHDVPAPLKKLQIQGTDLPGSEQPEPDPRVPTIAVDAALEMTVGKAAAQVGHASMLWAAQLPTNEALAWANAGFPLNVIECEDDEFIRATEMPGAVCVRDAGFTEIAPDSITTAVFGPTA</sequence>
<organism evidence="4 5">
    <name type="scientific">Corynebacterium pilosum</name>
    <dbReference type="NCBI Taxonomy" id="35756"/>
    <lineage>
        <taxon>Bacteria</taxon>
        <taxon>Bacillati</taxon>
        <taxon>Actinomycetota</taxon>
        <taxon>Actinomycetes</taxon>
        <taxon>Mycobacteriales</taxon>
        <taxon>Corynebacteriaceae</taxon>
        <taxon>Corynebacterium</taxon>
    </lineage>
</organism>
<dbReference type="SUPFAM" id="SSF102462">
    <property type="entry name" value="Peptidyl-tRNA hydrolase II"/>
    <property type="match status" value="1"/>
</dbReference>
<reference evidence="4 5" key="1">
    <citation type="submission" date="2018-06" db="EMBL/GenBank/DDBJ databases">
        <authorList>
            <consortium name="Pathogen Informatics"/>
            <person name="Doyle S."/>
        </authorList>
    </citation>
    <scope>NUCLEOTIDE SEQUENCE [LARGE SCALE GENOMIC DNA]</scope>
    <source>
        <strain evidence="4 5">NCTC11862</strain>
    </source>
</reference>
<dbReference type="EMBL" id="UFXQ01000001">
    <property type="protein sequence ID" value="STC68728.1"/>
    <property type="molecule type" value="Genomic_DNA"/>
</dbReference>
<dbReference type="Proteomes" id="UP000254467">
    <property type="component" value="Unassembled WGS sequence"/>
</dbReference>
<name>A0A376CM22_9CORY</name>
<dbReference type="STRING" id="35756.GCA_001044155_01759"/>
<evidence type="ECO:0000256" key="1">
    <source>
        <dbReference type="ARBA" id="ARBA00013260"/>
    </source>
</evidence>
<proteinExistence type="predicted"/>
<evidence type="ECO:0000313" key="4">
    <source>
        <dbReference type="EMBL" id="STC68728.1"/>
    </source>
</evidence>
<dbReference type="GO" id="GO:0004045">
    <property type="term" value="F:peptidyl-tRNA hydrolase activity"/>
    <property type="evidence" value="ECO:0007669"/>
    <property type="project" value="UniProtKB-EC"/>
</dbReference>